<evidence type="ECO:0000313" key="2">
    <source>
        <dbReference type="EMBL" id="PHP26236.1"/>
    </source>
</evidence>
<accession>A0A2G1MBX8</accession>
<dbReference type="Gene3D" id="2.60.40.2420">
    <property type="match status" value="1"/>
</dbReference>
<reference evidence="2 3" key="1">
    <citation type="submission" date="2017-08" db="EMBL/GenBank/DDBJ databases">
        <title>Draft Genome Sequence of Loktanella cinnabarina Strain XM1, Isolated from Coastal Surface Water.</title>
        <authorList>
            <person name="Ma R."/>
            <person name="Wang J."/>
            <person name="Wang Q."/>
            <person name="Ma Z."/>
            <person name="Li J."/>
            <person name="Chen L."/>
        </authorList>
    </citation>
    <scope>NUCLEOTIDE SEQUENCE [LARGE SCALE GENOMIC DNA]</scope>
    <source>
        <strain evidence="2 3">XM1</strain>
    </source>
</reference>
<dbReference type="RefSeq" id="WP_099278643.1">
    <property type="nucleotide sequence ID" value="NZ_KZ304988.1"/>
</dbReference>
<dbReference type="Proteomes" id="UP000221860">
    <property type="component" value="Unassembled WGS sequence"/>
</dbReference>
<dbReference type="InterPro" id="IPR053722">
    <property type="entry name" value="Curli_assembly_CsgC/AgfC"/>
</dbReference>
<dbReference type="Pfam" id="PF21112">
    <property type="entry name" value="CsgH"/>
    <property type="match status" value="1"/>
</dbReference>
<dbReference type="EMBL" id="NQWH01000051">
    <property type="protein sequence ID" value="PHP26236.1"/>
    <property type="molecule type" value="Genomic_DNA"/>
</dbReference>
<evidence type="ECO:0000313" key="3">
    <source>
        <dbReference type="Proteomes" id="UP000221860"/>
    </source>
</evidence>
<dbReference type="NCBIfam" id="NF041112">
    <property type="entry name" value="chap_CsgH_alph"/>
    <property type="match status" value="1"/>
</dbReference>
<comment type="caution">
    <text evidence="2">The sequence shown here is derived from an EMBL/GenBank/DDBJ whole genome shotgun (WGS) entry which is preliminary data.</text>
</comment>
<gene>
    <name evidence="2" type="ORF">CJ301_17515</name>
</gene>
<name>A0A2G1MBX8_9RHOB</name>
<keyword evidence="3" id="KW-1185">Reference proteome</keyword>
<protein>
    <recommendedName>
        <fullName evidence="1">CsgH-like domain-containing protein</fullName>
    </recommendedName>
</protein>
<evidence type="ECO:0000259" key="1">
    <source>
        <dbReference type="Pfam" id="PF21112"/>
    </source>
</evidence>
<dbReference type="InterPro" id="IPR047726">
    <property type="entry name" value="CsgH_dom"/>
</dbReference>
<organism evidence="2 3">
    <name type="scientific">Limimaricola cinnabarinus</name>
    <dbReference type="NCBI Taxonomy" id="1125964"/>
    <lineage>
        <taxon>Bacteria</taxon>
        <taxon>Pseudomonadati</taxon>
        <taxon>Pseudomonadota</taxon>
        <taxon>Alphaproteobacteria</taxon>
        <taxon>Rhodobacterales</taxon>
        <taxon>Paracoccaceae</taxon>
        <taxon>Limimaricola</taxon>
    </lineage>
</organism>
<dbReference type="AlphaFoldDB" id="A0A2G1MBX8"/>
<proteinExistence type="predicted"/>
<dbReference type="InterPro" id="IPR048632">
    <property type="entry name" value="CsgH-like"/>
</dbReference>
<feature type="domain" description="CsgH-like" evidence="1">
    <location>
        <begin position="20"/>
        <end position="106"/>
    </location>
</feature>
<sequence length="110" mass="11701">MLAVLLLPIPLAVTAALDDLRCELDLRPIGLLTEIAAIAHGPPGTEGTYRLSVRMTGGGNSSVSSQGGTFRIDEGGEVTLARTVMSGSDRPEARLRLEVENRFIDCHGTR</sequence>